<dbReference type="InterPro" id="IPR008979">
    <property type="entry name" value="Galactose-bd-like_sf"/>
</dbReference>
<reference evidence="1 2" key="1">
    <citation type="submission" date="2020-08" db="EMBL/GenBank/DDBJ databases">
        <title>Functional genomics of gut bacteria from endangered species of beetles.</title>
        <authorList>
            <person name="Carlos-Shanley C."/>
        </authorList>
    </citation>
    <scope>NUCLEOTIDE SEQUENCE [LARGE SCALE GENOMIC DNA]</scope>
    <source>
        <strain evidence="1 2">S00239</strain>
    </source>
</reference>
<organism evidence="1 2">
    <name type="scientific">Roseateles oligotrophus</name>
    <dbReference type="NCBI Taxonomy" id="1769250"/>
    <lineage>
        <taxon>Bacteria</taxon>
        <taxon>Pseudomonadati</taxon>
        <taxon>Pseudomonadota</taxon>
        <taxon>Betaproteobacteria</taxon>
        <taxon>Burkholderiales</taxon>
        <taxon>Sphaerotilaceae</taxon>
        <taxon>Roseateles</taxon>
    </lineage>
</organism>
<protein>
    <submittedName>
        <fullName evidence="1">Uncharacterized protein</fullName>
    </submittedName>
</protein>
<keyword evidence="2" id="KW-1185">Reference proteome</keyword>
<name>A0A840L8X5_9BURK</name>
<proteinExistence type="predicted"/>
<accession>A0A840L8X5</accession>
<evidence type="ECO:0000313" key="1">
    <source>
        <dbReference type="EMBL" id="MBB4845034.1"/>
    </source>
</evidence>
<comment type="caution">
    <text evidence="1">The sequence shown here is derived from an EMBL/GenBank/DDBJ whole genome shotgun (WGS) entry which is preliminary data.</text>
</comment>
<sequence length="266" mass="28221">MGAYRYWRVNLLTGNPNGRTWLRDLELRGVPGGPDLTVPGGTFTVNSQDVTEVGLRAIDGDPATAWNSGSPGPAGRVAEGTYDFGVPTVVAEVALLFGSIEYTGPLAGSWVSASNDLQQWTVFGPTFGAGQGLVGNTLSAVALTVESPLTPAIRAAGRSARLPTSWPAGGPGRARYGQARYGFDVGPYRIAGTVFIDGTPDVPVSRRVRLFDRQSARMVREGWSDPVTGAYAFENLPAAPDGYFVLSHDHTGVFNAEVKDRIQPIP</sequence>
<evidence type="ECO:0000313" key="2">
    <source>
        <dbReference type="Proteomes" id="UP000562027"/>
    </source>
</evidence>
<dbReference type="EMBL" id="JACHLP010000007">
    <property type="protein sequence ID" value="MBB4845034.1"/>
    <property type="molecule type" value="Genomic_DNA"/>
</dbReference>
<dbReference type="Gene3D" id="2.60.120.260">
    <property type="entry name" value="Galactose-binding domain-like"/>
    <property type="match status" value="1"/>
</dbReference>
<gene>
    <name evidence="1" type="ORF">HNP55_003580</name>
</gene>
<dbReference type="SUPFAM" id="SSF49785">
    <property type="entry name" value="Galactose-binding domain-like"/>
    <property type="match status" value="1"/>
</dbReference>
<dbReference type="AlphaFoldDB" id="A0A840L8X5"/>
<dbReference type="RefSeq" id="WP_184302403.1">
    <property type="nucleotide sequence ID" value="NZ_JACHLP010000007.1"/>
</dbReference>
<dbReference type="Proteomes" id="UP000562027">
    <property type="component" value="Unassembled WGS sequence"/>
</dbReference>